<accession>A0A6M0IC41</accession>
<proteinExistence type="predicted"/>
<dbReference type="Proteomes" id="UP000477386">
    <property type="component" value="Unassembled WGS sequence"/>
</dbReference>
<name>A0A6M0IC41_9BACT</name>
<feature type="transmembrane region" description="Helical" evidence="1">
    <location>
        <begin position="154"/>
        <end position="176"/>
    </location>
</feature>
<evidence type="ECO:0000313" key="4">
    <source>
        <dbReference type="Proteomes" id="UP000477386"/>
    </source>
</evidence>
<feature type="domain" description="Acyltransferase 3" evidence="2">
    <location>
        <begin position="2"/>
        <end position="326"/>
    </location>
</feature>
<keyword evidence="4" id="KW-1185">Reference proteome</keyword>
<dbReference type="InterPro" id="IPR002656">
    <property type="entry name" value="Acyl_transf_3_dom"/>
</dbReference>
<feature type="transmembrane region" description="Helical" evidence="1">
    <location>
        <begin position="69"/>
        <end position="88"/>
    </location>
</feature>
<keyword evidence="1" id="KW-0812">Transmembrane</keyword>
<dbReference type="GO" id="GO:0009103">
    <property type="term" value="P:lipopolysaccharide biosynthetic process"/>
    <property type="evidence" value="ECO:0007669"/>
    <property type="project" value="TreeGrafter"/>
</dbReference>
<feature type="transmembrane region" description="Helical" evidence="1">
    <location>
        <begin position="280"/>
        <end position="298"/>
    </location>
</feature>
<dbReference type="InterPro" id="IPR050879">
    <property type="entry name" value="Acyltransferase_3"/>
</dbReference>
<gene>
    <name evidence="3" type="ORF">GK091_02830</name>
</gene>
<evidence type="ECO:0000256" key="1">
    <source>
        <dbReference type="SAM" id="Phobius"/>
    </source>
</evidence>
<dbReference type="GO" id="GO:0016747">
    <property type="term" value="F:acyltransferase activity, transferring groups other than amino-acyl groups"/>
    <property type="evidence" value="ECO:0007669"/>
    <property type="project" value="InterPro"/>
</dbReference>
<keyword evidence="3" id="KW-0012">Acyltransferase</keyword>
<reference evidence="3 4" key="1">
    <citation type="submission" date="2020-02" db="EMBL/GenBank/DDBJ databases">
        <title>Draft genome sequence of two Spirosoma agri KCTC 52727 and Spirosoma terrae KCTC 52035.</title>
        <authorList>
            <person name="Rojas J."/>
            <person name="Ambika Manirajan B."/>
            <person name="Ratering S."/>
            <person name="Suarez C."/>
            <person name="Schnell S."/>
        </authorList>
    </citation>
    <scope>NUCLEOTIDE SEQUENCE [LARGE SCALE GENOMIC DNA]</scope>
    <source>
        <strain evidence="3 4">KCTC 52727</strain>
    </source>
</reference>
<sequence>MVLLAHGVYKTPAHYTNNSVFTYLSNGSLGVRFFFVISGYLITKLLLAEEKKTGTINIKDFYVRRVLRIFPVFYLYILVVFGLKWFFIPDIVSSYYLVFFAGFYLWNYQHFFSYPSIPNDKGYWFFGHFWSLAVEEQFYLLWPLLFRKFDKTRLLKLCIALMLLMPLLRVAHYVIFPGMRLQIPMMLHTGGDTILTGCLGALLEEKILANKWLIYLMKNKLIVFILFILLFVVSPALAVMYKGSYGMTIGMTVNNLLIIFLVLWCIHIPSFVARVLNSKLLIHIGVLSYSLYVWQQLFLTYQLNYWINQFPQNFIAVFGVATVSYYFVEKPVLRLKNRFKRITLFNREEKISFARRTGPIES</sequence>
<evidence type="ECO:0000313" key="3">
    <source>
        <dbReference type="EMBL" id="NEU65800.1"/>
    </source>
</evidence>
<feature type="transmembrane region" description="Helical" evidence="1">
    <location>
        <begin position="247"/>
        <end position="268"/>
    </location>
</feature>
<feature type="transmembrane region" description="Helical" evidence="1">
    <location>
        <begin position="94"/>
        <end position="111"/>
    </location>
</feature>
<dbReference type="PANTHER" id="PTHR23028:SF53">
    <property type="entry name" value="ACYL_TRANSF_3 DOMAIN-CONTAINING PROTEIN"/>
    <property type="match status" value="1"/>
</dbReference>
<dbReference type="Pfam" id="PF01757">
    <property type="entry name" value="Acyl_transf_3"/>
    <property type="match status" value="1"/>
</dbReference>
<feature type="transmembrane region" description="Helical" evidence="1">
    <location>
        <begin position="310"/>
        <end position="328"/>
    </location>
</feature>
<evidence type="ECO:0000259" key="2">
    <source>
        <dbReference type="Pfam" id="PF01757"/>
    </source>
</evidence>
<dbReference type="PANTHER" id="PTHR23028">
    <property type="entry name" value="ACETYLTRANSFERASE"/>
    <property type="match status" value="1"/>
</dbReference>
<keyword evidence="1" id="KW-1133">Transmembrane helix</keyword>
<dbReference type="EMBL" id="JAAGNZ010000001">
    <property type="protein sequence ID" value="NEU65800.1"/>
    <property type="molecule type" value="Genomic_DNA"/>
</dbReference>
<comment type="caution">
    <text evidence="3">The sequence shown here is derived from an EMBL/GenBank/DDBJ whole genome shotgun (WGS) entry which is preliminary data.</text>
</comment>
<protein>
    <submittedName>
        <fullName evidence="3">Acyltransferase</fullName>
    </submittedName>
</protein>
<keyword evidence="3" id="KW-0808">Transferase</keyword>
<feature type="transmembrane region" description="Helical" evidence="1">
    <location>
        <begin position="29"/>
        <end position="48"/>
    </location>
</feature>
<dbReference type="GO" id="GO:0016020">
    <property type="term" value="C:membrane"/>
    <property type="evidence" value="ECO:0007669"/>
    <property type="project" value="TreeGrafter"/>
</dbReference>
<dbReference type="AlphaFoldDB" id="A0A6M0IC41"/>
<organism evidence="3 4">
    <name type="scientific">Spirosoma agri</name>
    <dbReference type="NCBI Taxonomy" id="1987381"/>
    <lineage>
        <taxon>Bacteria</taxon>
        <taxon>Pseudomonadati</taxon>
        <taxon>Bacteroidota</taxon>
        <taxon>Cytophagia</taxon>
        <taxon>Cytophagales</taxon>
        <taxon>Cytophagaceae</taxon>
        <taxon>Spirosoma</taxon>
    </lineage>
</organism>
<feature type="transmembrane region" description="Helical" evidence="1">
    <location>
        <begin position="221"/>
        <end position="241"/>
    </location>
</feature>
<keyword evidence="1" id="KW-0472">Membrane</keyword>